<feature type="compositionally biased region" description="Basic residues" evidence="1">
    <location>
        <begin position="1"/>
        <end position="11"/>
    </location>
</feature>
<dbReference type="EMBL" id="CAJOBA010054408">
    <property type="protein sequence ID" value="CAF4274356.1"/>
    <property type="molecule type" value="Genomic_DNA"/>
</dbReference>
<feature type="non-terminal residue" evidence="2">
    <location>
        <position position="32"/>
    </location>
</feature>
<comment type="caution">
    <text evidence="2">The sequence shown here is derived from an EMBL/GenBank/DDBJ whole genome shotgun (WGS) entry which is preliminary data.</text>
</comment>
<reference evidence="2" key="1">
    <citation type="submission" date="2021-02" db="EMBL/GenBank/DDBJ databases">
        <authorList>
            <person name="Nowell W R."/>
        </authorList>
    </citation>
    <scope>NUCLEOTIDE SEQUENCE</scope>
</reference>
<name>A0A8S2FJ74_9BILA</name>
<proteinExistence type="predicted"/>
<dbReference type="AlphaFoldDB" id="A0A8S2FJ74"/>
<accession>A0A8S2FJ74</accession>
<feature type="non-terminal residue" evidence="2">
    <location>
        <position position="1"/>
    </location>
</feature>
<evidence type="ECO:0000313" key="4">
    <source>
        <dbReference type="Proteomes" id="UP000677228"/>
    </source>
</evidence>
<evidence type="ECO:0000313" key="3">
    <source>
        <dbReference type="EMBL" id="CAF4274356.1"/>
    </source>
</evidence>
<evidence type="ECO:0000256" key="1">
    <source>
        <dbReference type="SAM" id="MobiDB-lite"/>
    </source>
</evidence>
<dbReference type="Proteomes" id="UP000682733">
    <property type="component" value="Unassembled WGS sequence"/>
</dbReference>
<protein>
    <submittedName>
        <fullName evidence="2">Uncharacterized protein</fullName>
    </submittedName>
</protein>
<feature type="region of interest" description="Disordered" evidence="1">
    <location>
        <begin position="1"/>
        <end position="32"/>
    </location>
</feature>
<evidence type="ECO:0000313" key="2">
    <source>
        <dbReference type="EMBL" id="CAF1484265.1"/>
    </source>
</evidence>
<organism evidence="2 4">
    <name type="scientific">Didymodactylos carnosus</name>
    <dbReference type="NCBI Taxonomy" id="1234261"/>
    <lineage>
        <taxon>Eukaryota</taxon>
        <taxon>Metazoa</taxon>
        <taxon>Spiralia</taxon>
        <taxon>Gnathifera</taxon>
        <taxon>Rotifera</taxon>
        <taxon>Eurotatoria</taxon>
        <taxon>Bdelloidea</taxon>
        <taxon>Philodinida</taxon>
        <taxon>Philodinidae</taxon>
        <taxon>Didymodactylos</taxon>
    </lineage>
</organism>
<sequence>QLRQQQRRPRSRQVLQLVPRQQQRQARRALQQ</sequence>
<gene>
    <name evidence="2" type="ORF">OVA965_LOCUS36207</name>
    <name evidence="3" type="ORF">TMI583_LOCUS37210</name>
</gene>
<feature type="compositionally biased region" description="Low complexity" evidence="1">
    <location>
        <begin position="12"/>
        <end position="32"/>
    </location>
</feature>
<dbReference type="EMBL" id="CAJNOK010032465">
    <property type="protein sequence ID" value="CAF1484265.1"/>
    <property type="molecule type" value="Genomic_DNA"/>
</dbReference>
<dbReference type="Proteomes" id="UP000677228">
    <property type="component" value="Unassembled WGS sequence"/>
</dbReference>